<keyword evidence="2" id="KW-1185">Reference proteome</keyword>
<proteinExistence type="predicted"/>
<sequence>MTIVVLGQDDWGVTYSSQSICVLKGSTVELCCTYNYPNGHNVTETYWFTTEKPQNTYGNLQTDPNYSGRVAYRNYNSNHDNNNHTLTITDLRMTDSAEYKFTFITDQPRGQWIGQPGVTLHVTAQTTDTDNQDDLHYASVHSSSSKKQEVPLYSNTLMPQELILVPK</sequence>
<reference evidence="1" key="1">
    <citation type="submission" date="2021-05" db="EMBL/GenBank/DDBJ databases">
        <authorList>
            <person name="Pan Q."/>
            <person name="Jouanno E."/>
            <person name="Zahm M."/>
            <person name="Klopp C."/>
            <person name="Cabau C."/>
            <person name="Louis A."/>
            <person name="Berthelot C."/>
            <person name="Parey E."/>
            <person name="Roest Crollius H."/>
            <person name="Montfort J."/>
            <person name="Robinson-Rechavi M."/>
            <person name="Bouchez O."/>
            <person name="Lampietro C."/>
            <person name="Lopez Roques C."/>
            <person name="Donnadieu C."/>
            <person name="Postlethwait J."/>
            <person name="Bobe J."/>
            <person name="Dillon D."/>
            <person name="Chandos A."/>
            <person name="von Hippel F."/>
            <person name="Guiguen Y."/>
        </authorList>
    </citation>
    <scope>NUCLEOTIDE SEQUENCE</scope>
    <source>
        <strain evidence="1">YG-Jan2019</strain>
    </source>
</reference>
<name>A0ACC2GCZ0_DALPE</name>
<comment type="caution">
    <text evidence="1">The sequence shown here is derived from an EMBL/GenBank/DDBJ whole genome shotgun (WGS) entry which is preliminary data.</text>
</comment>
<organism evidence="1 2">
    <name type="scientific">Dallia pectoralis</name>
    <name type="common">Alaska blackfish</name>
    <dbReference type="NCBI Taxonomy" id="75939"/>
    <lineage>
        <taxon>Eukaryota</taxon>
        <taxon>Metazoa</taxon>
        <taxon>Chordata</taxon>
        <taxon>Craniata</taxon>
        <taxon>Vertebrata</taxon>
        <taxon>Euteleostomi</taxon>
        <taxon>Actinopterygii</taxon>
        <taxon>Neopterygii</taxon>
        <taxon>Teleostei</taxon>
        <taxon>Protacanthopterygii</taxon>
        <taxon>Esociformes</taxon>
        <taxon>Umbridae</taxon>
        <taxon>Dallia</taxon>
    </lineage>
</organism>
<evidence type="ECO:0000313" key="1">
    <source>
        <dbReference type="EMBL" id="KAJ8001573.1"/>
    </source>
</evidence>
<evidence type="ECO:0000313" key="2">
    <source>
        <dbReference type="Proteomes" id="UP001157502"/>
    </source>
</evidence>
<accession>A0ACC2GCZ0</accession>
<gene>
    <name evidence="1" type="ORF">DPEC_G00170880</name>
</gene>
<dbReference type="EMBL" id="CM055741">
    <property type="protein sequence ID" value="KAJ8001573.1"/>
    <property type="molecule type" value="Genomic_DNA"/>
</dbReference>
<protein>
    <submittedName>
        <fullName evidence="1">Uncharacterized protein</fullName>
    </submittedName>
</protein>
<dbReference type="Proteomes" id="UP001157502">
    <property type="component" value="Chromosome 14"/>
</dbReference>